<dbReference type="InterPro" id="IPR011075">
    <property type="entry name" value="TetR_C"/>
</dbReference>
<dbReference type="Pfam" id="PF00440">
    <property type="entry name" value="TetR_N"/>
    <property type="match status" value="1"/>
</dbReference>
<protein>
    <submittedName>
        <fullName evidence="7">TetR/AcrR family transcriptional regulator</fullName>
    </submittedName>
</protein>
<dbReference type="AlphaFoldDB" id="A0A8I0FYW1"/>
<dbReference type="PRINTS" id="PR00455">
    <property type="entry name" value="HTHTETR"/>
</dbReference>
<evidence type="ECO:0000259" key="5">
    <source>
        <dbReference type="PROSITE" id="PS50977"/>
    </source>
</evidence>
<evidence type="ECO:0000256" key="1">
    <source>
        <dbReference type="ARBA" id="ARBA00023015"/>
    </source>
</evidence>
<organism evidence="7 8">
    <name type="scientific">Aeromicrobium tamlense</name>
    <dbReference type="NCBI Taxonomy" id="375541"/>
    <lineage>
        <taxon>Bacteria</taxon>
        <taxon>Bacillati</taxon>
        <taxon>Actinomycetota</taxon>
        <taxon>Actinomycetes</taxon>
        <taxon>Propionibacteriales</taxon>
        <taxon>Nocardioidaceae</taxon>
        <taxon>Aeromicrobium</taxon>
    </lineage>
</organism>
<comment type="caution">
    <text evidence="7">The sequence shown here is derived from an EMBL/GenBank/DDBJ whole genome shotgun (WGS) entry which is preliminary data.</text>
</comment>
<accession>A0A8I0FYW1</accession>
<keyword evidence="3" id="KW-0804">Transcription</keyword>
<evidence type="ECO:0000313" key="6">
    <source>
        <dbReference type="EMBL" id="MBD1270352.1"/>
    </source>
</evidence>
<dbReference type="Pfam" id="PF16925">
    <property type="entry name" value="TetR_C_13"/>
    <property type="match status" value="1"/>
</dbReference>
<proteinExistence type="predicted"/>
<dbReference type="SUPFAM" id="SSF46689">
    <property type="entry name" value="Homeodomain-like"/>
    <property type="match status" value="1"/>
</dbReference>
<dbReference type="InterPro" id="IPR009057">
    <property type="entry name" value="Homeodomain-like_sf"/>
</dbReference>
<name>A0A8I0FYW1_9ACTN</name>
<evidence type="ECO:0000313" key="7">
    <source>
        <dbReference type="EMBL" id="MBD1271516.1"/>
    </source>
</evidence>
<dbReference type="PANTHER" id="PTHR47506:SF1">
    <property type="entry name" value="HTH-TYPE TRANSCRIPTIONAL REGULATOR YJDC"/>
    <property type="match status" value="1"/>
</dbReference>
<keyword evidence="2 4" id="KW-0238">DNA-binding</keyword>
<dbReference type="InterPro" id="IPR001647">
    <property type="entry name" value="HTH_TetR"/>
</dbReference>
<dbReference type="SUPFAM" id="SSF48498">
    <property type="entry name" value="Tetracyclin repressor-like, C-terminal domain"/>
    <property type="match status" value="1"/>
</dbReference>
<dbReference type="PROSITE" id="PS50977">
    <property type="entry name" value="HTH_TETR_2"/>
    <property type="match status" value="1"/>
</dbReference>
<feature type="domain" description="HTH tetR-type" evidence="5">
    <location>
        <begin position="14"/>
        <end position="74"/>
    </location>
</feature>
<dbReference type="GO" id="GO:0003677">
    <property type="term" value="F:DNA binding"/>
    <property type="evidence" value="ECO:0007669"/>
    <property type="project" value="UniProtKB-UniRule"/>
</dbReference>
<sequence length="190" mass="20470">MTTDEGELVPPDLTPAAGRILDAAAELFYLHGIHAVGVDTIADASGVTKRTLYDRFGSKDVLVATYLRARHAAWWARLDERLAEAPEPRALAVFDAYAQDAPSVERGCAFLNAAGELPAGHPAHAVIRAHKHAVRVRLEELVRADRPDLDAAATAEHLFLLLEGGVAQRGIDGDARLMRSARELAARLLG</sequence>
<keyword evidence="1" id="KW-0805">Transcription regulation</keyword>
<dbReference type="InterPro" id="IPR036271">
    <property type="entry name" value="Tet_transcr_reg_TetR-rel_C_sf"/>
</dbReference>
<gene>
    <name evidence="6" type="ORF">IDH50_08945</name>
    <name evidence="7" type="ORF">IDH50_14815</name>
</gene>
<dbReference type="Proteomes" id="UP000659061">
    <property type="component" value="Unassembled WGS sequence"/>
</dbReference>
<feature type="DNA-binding region" description="H-T-H motif" evidence="4">
    <location>
        <begin position="37"/>
        <end position="56"/>
    </location>
</feature>
<dbReference type="Gene3D" id="1.10.357.10">
    <property type="entry name" value="Tetracycline Repressor, domain 2"/>
    <property type="match status" value="1"/>
</dbReference>
<evidence type="ECO:0000256" key="2">
    <source>
        <dbReference type="ARBA" id="ARBA00023125"/>
    </source>
</evidence>
<evidence type="ECO:0000256" key="4">
    <source>
        <dbReference type="PROSITE-ProRule" id="PRU00335"/>
    </source>
</evidence>
<dbReference type="EMBL" id="JACWMT010000003">
    <property type="protein sequence ID" value="MBD1271516.1"/>
    <property type="molecule type" value="Genomic_DNA"/>
</dbReference>
<evidence type="ECO:0000256" key="3">
    <source>
        <dbReference type="ARBA" id="ARBA00023163"/>
    </source>
</evidence>
<dbReference type="PANTHER" id="PTHR47506">
    <property type="entry name" value="TRANSCRIPTIONAL REGULATORY PROTEIN"/>
    <property type="match status" value="1"/>
</dbReference>
<reference evidence="7" key="1">
    <citation type="submission" date="2020-09" db="EMBL/GenBank/DDBJ databases">
        <title>Novel species in genus Aeromicrobium.</title>
        <authorList>
            <person name="Zhang G."/>
        </authorList>
    </citation>
    <scope>NUCLEOTIDE SEQUENCE</scope>
    <source>
        <strain evidence="7">SSW1-57</strain>
    </source>
</reference>
<evidence type="ECO:0000313" key="8">
    <source>
        <dbReference type="Proteomes" id="UP000659061"/>
    </source>
</evidence>
<dbReference type="EMBL" id="JACWMT010000002">
    <property type="protein sequence ID" value="MBD1270352.1"/>
    <property type="molecule type" value="Genomic_DNA"/>
</dbReference>